<dbReference type="InterPro" id="IPR047662">
    <property type="entry name" value="SemiSWEET"/>
</dbReference>
<dbReference type="GO" id="GO:0051119">
    <property type="term" value="F:sugar transmembrane transporter activity"/>
    <property type="evidence" value="ECO:0007669"/>
    <property type="project" value="InterPro"/>
</dbReference>
<dbReference type="RefSeq" id="WP_043185616.1">
    <property type="nucleotide sequence ID" value="NZ_NKFA01000032.1"/>
</dbReference>
<evidence type="ECO:0008006" key="8">
    <source>
        <dbReference type="Google" id="ProtNLM"/>
    </source>
</evidence>
<reference evidence="7" key="1">
    <citation type="submission" date="2017-06" db="EMBL/GenBank/DDBJ databases">
        <authorList>
            <person name="LiPuma J."/>
            <person name="Spilker T."/>
        </authorList>
    </citation>
    <scope>NUCLEOTIDE SEQUENCE [LARGE SCALE GENOMIC DNA]</scope>
    <source>
        <strain evidence="7">AU17325</strain>
    </source>
</reference>
<evidence type="ECO:0000256" key="2">
    <source>
        <dbReference type="ARBA" id="ARBA00022692"/>
    </source>
</evidence>
<dbReference type="Proteomes" id="UP000214600">
    <property type="component" value="Unassembled WGS sequence"/>
</dbReference>
<evidence type="ECO:0000256" key="5">
    <source>
        <dbReference type="SAM" id="Phobius"/>
    </source>
</evidence>
<dbReference type="Pfam" id="PF04193">
    <property type="entry name" value="PQ-loop"/>
    <property type="match status" value="1"/>
</dbReference>
<organism evidence="6 7">
    <name type="scientific">Burkholderia aenigmatica</name>
    <dbReference type="NCBI Taxonomy" id="2015348"/>
    <lineage>
        <taxon>Bacteria</taxon>
        <taxon>Pseudomonadati</taxon>
        <taxon>Pseudomonadota</taxon>
        <taxon>Betaproteobacteria</taxon>
        <taxon>Burkholderiales</taxon>
        <taxon>Burkholderiaceae</taxon>
        <taxon>Burkholderia</taxon>
        <taxon>Burkholderia cepacia complex</taxon>
    </lineage>
</organism>
<keyword evidence="4 5" id="KW-0472">Membrane</keyword>
<feature type="transmembrane region" description="Helical" evidence="5">
    <location>
        <begin position="59"/>
        <end position="79"/>
    </location>
</feature>
<name>A0A228HTY8_9BURK</name>
<dbReference type="OrthoDB" id="122062at2"/>
<evidence type="ECO:0000256" key="4">
    <source>
        <dbReference type="ARBA" id="ARBA00023136"/>
    </source>
</evidence>
<evidence type="ECO:0000256" key="1">
    <source>
        <dbReference type="ARBA" id="ARBA00004141"/>
    </source>
</evidence>
<reference evidence="6 7" key="2">
    <citation type="submission" date="2017-08" db="EMBL/GenBank/DDBJ databases">
        <title>WGS of novel Burkholderia cepaca complex species.</title>
        <authorList>
            <person name="Lipuma J."/>
            <person name="Spilker T."/>
        </authorList>
    </citation>
    <scope>NUCLEOTIDE SEQUENCE [LARGE SCALE GENOMIC DNA]</scope>
    <source>
        <strain evidence="6 7">AU17325</strain>
    </source>
</reference>
<feature type="transmembrane region" description="Helical" evidence="5">
    <location>
        <begin position="36"/>
        <end position="53"/>
    </location>
</feature>
<comment type="caution">
    <text evidence="6">The sequence shown here is derived from an EMBL/GenBank/DDBJ whole genome shotgun (WGS) entry which is preliminary data.</text>
</comment>
<dbReference type="GO" id="GO:0016020">
    <property type="term" value="C:membrane"/>
    <property type="evidence" value="ECO:0007669"/>
    <property type="project" value="UniProtKB-SubCell"/>
</dbReference>
<proteinExistence type="predicted"/>
<keyword evidence="3 5" id="KW-1133">Transmembrane helix</keyword>
<dbReference type="Gene3D" id="1.20.1280.290">
    <property type="match status" value="1"/>
</dbReference>
<evidence type="ECO:0000313" key="7">
    <source>
        <dbReference type="Proteomes" id="UP000214600"/>
    </source>
</evidence>
<dbReference type="EMBL" id="NKFA01000032">
    <property type="protein sequence ID" value="OXI33597.1"/>
    <property type="molecule type" value="Genomic_DNA"/>
</dbReference>
<sequence length="94" mass="9936">MNMTDTVGLVAGILTTVSFVPQVVKIRRSGSARDISYTMYACFIAGVSLWLYYGIAIGALPVALNNAVVLLLAVTIIVLKYRAEARAAAGKSAN</sequence>
<dbReference type="InterPro" id="IPR006603">
    <property type="entry name" value="PQ-loop_rpt"/>
</dbReference>
<dbReference type="AlphaFoldDB" id="A0A228HTY8"/>
<comment type="subcellular location">
    <subcellularLocation>
        <location evidence="1">Membrane</location>
        <topology evidence="1">Multi-pass membrane protein</topology>
    </subcellularLocation>
</comment>
<protein>
    <recommendedName>
        <fullName evidence="8">Sugar transporter SemiSWEET</fullName>
    </recommendedName>
</protein>
<keyword evidence="2 5" id="KW-0812">Transmembrane</keyword>
<dbReference type="NCBIfam" id="NF037968">
    <property type="entry name" value="SemiSWEET_2"/>
    <property type="match status" value="1"/>
</dbReference>
<accession>A0A228HTY8</accession>
<gene>
    <name evidence="6" type="ORF">CFB84_38370</name>
</gene>
<evidence type="ECO:0000256" key="3">
    <source>
        <dbReference type="ARBA" id="ARBA00022989"/>
    </source>
</evidence>
<evidence type="ECO:0000313" key="6">
    <source>
        <dbReference type="EMBL" id="OXI33597.1"/>
    </source>
</evidence>